<keyword evidence="2" id="KW-1185">Reference proteome</keyword>
<dbReference type="EMBL" id="LSYS01007194">
    <property type="protein sequence ID" value="OPJ72387.1"/>
    <property type="molecule type" value="Genomic_DNA"/>
</dbReference>
<protein>
    <submittedName>
        <fullName evidence="1">Uncharacterized protein</fullName>
    </submittedName>
</protein>
<organism evidence="1 2">
    <name type="scientific">Patagioenas fasciata monilis</name>
    <dbReference type="NCBI Taxonomy" id="372326"/>
    <lineage>
        <taxon>Eukaryota</taxon>
        <taxon>Metazoa</taxon>
        <taxon>Chordata</taxon>
        <taxon>Craniata</taxon>
        <taxon>Vertebrata</taxon>
        <taxon>Euteleostomi</taxon>
        <taxon>Archelosauria</taxon>
        <taxon>Archosauria</taxon>
        <taxon>Dinosauria</taxon>
        <taxon>Saurischia</taxon>
        <taxon>Theropoda</taxon>
        <taxon>Coelurosauria</taxon>
        <taxon>Aves</taxon>
        <taxon>Neognathae</taxon>
        <taxon>Neoaves</taxon>
        <taxon>Columbimorphae</taxon>
        <taxon>Columbiformes</taxon>
        <taxon>Columbidae</taxon>
        <taxon>Patagioenas</taxon>
    </lineage>
</organism>
<dbReference type="AlphaFoldDB" id="A0A1V4JKV5"/>
<comment type="caution">
    <text evidence="1">The sequence shown here is derived from an EMBL/GenBank/DDBJ whole genome shotgun (WGS) entry which is preliminary data.</text>
</comment>
<dbReference type="Proteomes" id="UP000190648">
    <property type="component" value="Unassembled WGS sequence"/>
</dbReference>
<evidence type="ECO:0000313" key="2">
    <source>
        <dbReference type="Proteomes" id="UP000190648"/>
    </source>
</evidence>
<gene>
    <name evidence="1" type="ORF">AV530_018820</name>
</gene>
<proteinExistence type="predicted"/>
<name>A0A1V4JKV5_PATFA</name>
<evidence type="ECO:0000313" key="1">
    <source>
        <dbReference type="EMBL" id="OPJ72387.1"/>
    </source>
</evidence>
<sequence length="67" mass="7584">MCRISLRNSTAPWGLCLRNPPCSLCSKLWTEDGEALERASGMAFRIISKGTEKSVRLSTLSRRTRRK</sequence>
<accession>A0A1V4JKV5</accession>
<reference evidence="1 2" key="1">
    <citation type="submission" date="2016-02" db="EMBL/GenBank/DDBJ databases">
        <title>Band-tailed pigeon sequencing and assembly.</title>
        <authorList>
            <person name="Soares A.E."/>
            <person name="Novak B.J."/>
            <person name="Rice E.S."/>
            <person name="O'Connell B."/>
            <person name="Chang D."/>
            <person name="Weber S."/>
            <person name="Shapiro B."/>
        </authorList>
    </citation>
    <scope>NUCLEOTIDE SEQUENCE [LARGE SCALE GENOMIC DNA]</scope>
    <source>
        <strain evidence="1">BTP2013</strain>
        <tissue evidence="1">Blood</tissue>
    </source>
</reference>